<evidence type="ECO:0000256" key="4">
    <source>
        <dbReference type="RuleBase" id="RU365031"/>
    </source>
</evidence>
<dbReference type="AlphaFoldDB" id="F8FPJ1"/>
<dbReference type="PATRIC" id="fig|1036673.3.peg.1464"/>
<keyword evidence="3 4" id="KW-0012">Acyltransferase</keyword>
<name>F8FPJ1_PAEMK</name>
<dbReference type="InterPro" id="IPR003679">
    <property type="entry name" value="Amioglycoside_AcTrfase"/>
</dbReference>
<dbReference type="InterPro" id="IPR028345">
    <property type="entry name" value="Antibiotic_NAT-like"/>
</dbReference>
<keyword evidence="4" id="KW-0046">Antibiotic resistance</keyword>
<dbReference type="PANTHER" id="PTHR11104:SF0">
    <property type="entry name" value="SPBETA PROPHAGE-DERIVED AMINOGLYCOSIDE N(3')-ACETYLTRANSFERASE-LIKE PROTEIN YOKD"/>
    <property type="match status" value="1"/>
</dbReference>
<dbReference type="SUPFAM" id="SSF110710">
    <property type="entry name" value="TTHA0583/YokD-like"/>
    <property type="match status" value="1"/>
</dbReference>
<dbReference type="Proteomes" id="UP000006620">
    <property type="component" value="Chromosome"/>
</dbReference>
<dbReference type="EC" id="2.3.1.-" evidence="4"/>
<comment type="catalytic activity">
    <reaction evidence="4">
        <text>a 2-deoxystreptamine antibiotic + acetyl-CoA = an N(3)-acetyl-2-deoxystreptamine antibiotic + CoA + H(+)</text>
        <dbReference type="Rhea" id="RHEA:12665"/>
        <dbReference type="ChEBI" id="CHEBI:15378"/>
        <dbReference type="ChEBI" id="CHEBI:57287"/>
        <dbReference type="ChEBI" id="CHEBI:57288"/>
        <dbReference type="ChEBI" id="CHEBI:57921"/>
        <dbReference type="ChEBI" id="CHEBI:77452"/>
        <dbReference type="EC" id="2.3.1.81"/>
    </reaction>
</comment>
<dbReference type="GO" id="GO:0046353">
    <property type="term" value="F:aminoglycoside 3-N-acetyltransferase activity"/>
    <property type="evidence" value="ECO:0007669"/>
    <property type="project" value="UniProtKB-EC"/>
</dbReference>
<proteinExistence type="inferred from homology"/>
<sequence>MKPIEGKLYTIDSLVEDLRRIGLQRGMTVIVHSSLKSFGGWIPGGPAAVVLALEEVLGREGTLVMPTHSGDLSDPARWQNPPVPEAWWETIRRTMPAYEPGLTPTRAMGAIPECFRKQEGVLRSAHPQVSFAAWGAGAARITEGHELSYSLGEASPLARLYEADARVLLLGVGHGNNTSLHLAEYRASYPGKEEEELGAPIRKDGQRVWAAYSDFRIDSDDFETIGEAFGAETGLVTEGRVAESRTLFMPQRALVDYAVKWMEANRGRARQG</sequence>
<comment type="similarity">
    <text evidence="1 4">Belongs to the antibiotic N-acetyltransferase family.</text>
</comment>
<reference evidence="6" key="1">
    <citation type="submission" date="2011-06" db="EMBL/GenBank/DDBJ databases">
        <title>Complete genome sequence of Paenibacillus mucilaginosus KNP414.</title>
        <authorList>
            <person name="Wang J."/>
            <person name="Hu S."/>
            <person name="Hu X."/>
            <person name="Zhang B."/>
            <person name="Dong D."/>
            <person name="Zhang S."/>
            <person name="Zhao K."/>
            <person name="Wu D."/>
        </authorList>
    </citation>
    <scope>NUCLEOTIDE SEQUENCE [LARGE SCALE GENOMIC DNA]</scope>
    <source>
        <strain evidence="6">KNP414</strain>
    </source>
</reference>
<gene>
    <name evidence="5" type="ordered locus">KNP414_01652</name>
</gene>
<evidence type="ECO:0000256" key="1">
    <source>
        <dbReference type="ARBA" id="ARBA00006383"/>
    </source>
</evidence>
<reference evidence="5 6" key="2">
    <citation type="journal article" date="2013" name="Genome Announc.">
        <title>Genome Sequence of Growth-Improving Paenibacillus mucilaginosus Strain KNP414.</title>
        <authorList>
            <person name="Lu J.J."/>
            <person name="Wang J.F."/>
            <person name="Hu X.F."/>
        </authorList>
    </citation>
    <scope>NUCLEOTIDE SEQUENCE [LARGE SCALE GENOMIC DNA]</scope>
    <source>
        <strain evidence="5 6">KNP414</strain>
    </source>
</reference>
<evidence type="ECO:0000256" key="2">
    <source>
        <dbReference type="ARBA" id="ARBA00022679"/>
    </source>
</evidence>
<dbReference type="RefSeq" id="WP_013915377.1">
    <property type="nucleotide sequence ID" value="NC_015690.1"/>
</dbReference>
<evidence type="ECO:0000256" key="3">
    <source>
        <dbReference type="ARBA" id="ARBA00023315"/>
    </source>
</evidence>
<dbReference type="EMBL" id="CP002869">
    <property type="protein sequence ID" value="AEI40215.1"/>
    <property type="molecule type" value="Genomic_DNA"/>
</dbReference>
<dbReference type="PANTHER" id="PTHR11104">
    <property type="entry name" value="AMINOGLYCOSIDE N3-ACETYLTRANSFERASE"/>
    <property type="match status" value="1"/>
</dbReference>
<dbReference type="KEGG" id="pms:KNP414_01652"/>
<dbReference type="GO" id="GO:0046677">
    <property type="term" value="P:response to antibiotic"/>
    <property type="evidence" value="ECO:0007669"/>
    <property type="project" value="UniProtKB-KW"/>
</dbReference>
<evidence type="ECO:0000313" key="5">
    <source>
        <dbReference type="EMBL" id="AEI40215.1"/>
    </source>
</evidence>
<protein>
    <recommendedName>
        <fullName evidence="4">Aminoglycoside N(3)-acetyltransferase</fullName>
        <ecNumber evidence="4">2.3.1.-</ecNumber>
    </recommendedName>
</protein>
<dbReference type="HOGENOM" id="CLU_060091_0_0_9"/>
<organism evidence="5 6">
    <name type="scientific">Paenibacillus mucilaginosus (strain KNP414)</name>
    <dbReference type="NCBI Taxonomy" id="1036673"/>
    <lineage>
        <taxon>Bacteria</taxon>
        <taxon>Bacillati</taxon>
        <taxon>Bacillota</taxon>
        <taxon>Bacilli</taxon>
        <taxon>Bacillales</taxon>
        <taxon>Paenibacillaceae</taxon>
        <taxon>Paenibacillus</taxon>
    </lineage>
</organism>
<dbReference type="Pfam" id="PF02522">
    <property type="entry name" value="Antibiotic_NAT"/>
    <property type="match status" value="1"/>
</dbReference>
<accession>F8FPJ1</accession>
<keyword evidence="2 4" id="KW-0808">Transferase</keyword>
<evidence type="ECO:0000313" key="6">
    <source>
        <dbReference type="Proteomes" id="UP000006620"/>
    </source>
</evidence>